<protein>
    <submittedName>
        <fullName evidence="1">DUF2218 domain-containing protein</fullName>
    </submittedName>
</protein>
<organism evidence="1 2">
    <name type="scientific">Acuticoccus mangrovi</name>
    <dbReference type="NCBI Taxonomy" id="2796142"/>
    <lineage>
        <taxon>Bacteria</taxon>
        <taxon>Pseudomonadati</taxon>
        <taxon>Pseudomonadota</taxon>
        <taxon>Alphaproteobacteria</taxon>
        <taxon>Hyphomicrobiales</taxon>
        <taxon>Amorphaceae</taxon>
        <taxon>Acuticoccus</taxon>
    </lineage>
</organism>
<reference evidence="1" key="1">
    <citation type="submission" date="2020-12" db="EMBL/GenBank/DDBJ databases">
        <title>Bacterial taxonomy.</title>
        <authorList>
            <person name="Pan X."/>
        </authorList>
    </citation>
    <scope>NUCLEOTIDE SEQUENCE</scope>
    <source>
        <strain evidence="1">B2012</strain>
    </source>
</reference>
<proteinExistence type="predicted"/>
<dbReference type="EMBL" id="JAEKJA010000003">
    <property type="protein sequence ID" value="MBJ3774999.1"/>
    <property type="molecule type" value="Genomic_DNA"/>
</dbReference>
<dbReference type="Proteomes" id="UP000609531">
    <property type="component" value="Unassembled WGS sequence"/>
</dbReference>
<dbReference type="AlphaFoldDB" id="A0A934IP46"/>
<dbReference type="Pfam" id="PF09981">
    <property type="entry name" value="DUF2218"/>
    <property type="match status" value="1"/>
</dbReference>
<dbReference type="Gene3D" id="3.30.310.50">
    <property type="entry name" value="Alpha-D-phosphohexomutase, C-terminal domain"/>
    <property type="match status" value="1"/>
</dbReference>
<dbReference type="RefSeq" id="WP_198880896.1">
    <property type="nucleotide sequence ID" value="NZ_JAEKJA010000003.1"/>
</dbReference>
<dbReference type="PIRSF" id="PIRSF028291">
    <property type="entry name" value="UCP028291"/>
    <property type="match status" value="1"/>
</dbReference>
<comment type="caution">
    <text evidence="1">The sequence shown here is derived from an EMBL/GenBank/DDBJ whole genome shotgun (WGS) entry which is preliminary data.</text>
</comment>
<keyword evidence="2" id="KW-1185">Reference proteome</keyword>
<dbReference type="InterPro" id="IPR014543">
    <property type="entry name" value="UCP028291"/>
</dbReference>
<evidence type="ECO:0000313" key="1">
    <source>
        <dbReference type="EMBL" id="MBJ3774999.1"/>
    </source>
</evidence>
<accession>A0A934IP46</accession>
<name>A0A934IP46_9HYPH</name>
<evidence type="ECO:0000313" key="2">
    <source>
        <dbReference type="Proteomes" id="UP000609531"/>
    </source>
</evidence>
<sequence>MQAVATMITPKAERYAAQLCKHFAHKVEARYEDGEGQVAFPFGRCTMRVAGEALTLVGEADSVDDLAHLEEVVGTHLERFAFREEPRIMWSRIVA</sequence>
<gene>
    <name evidence="1" type="ORF">JCR33_04830</name>
</gene>